<feature type="region of interest" description="Disordered" evidence="2">
    <location>
        <begin position="1"/>
        <end position="27"/>
    </location>
</feature>
<evidence type="ECO:0000256" key="1">
    <source>
        <dbReference type="ARBA" id="ARBA00022801"/>
    </source>
</evidence>
<dbReference type="SUPFAM" id="SSF50630">
    <property type="entry name" value="Acid proteases"/>
    <property type="match status" value="1"/>
</dbReference>
<dbReference type="AlphaFoldDB" id="A0A7H9HQY1"/>
<dbReference type="OrthoDB" id="4488294at2759"/>
<dbReference type="Gene3D" id="3.10.10.10">
    <property type="entry name" value="HIV Type 1 Reverse Transcriptase, subunit A, domain 1"/>
    <property type="match status" value="1"/>
</dbReference>
<sequence>MRLGRDTRGEDQARGQLQMTNPKPSSRTRIVRCCRSTVSVSDAGPVNIGQRTVLTRGLINHPQSNYFQTRGKTRINLEPRKHRPPLVGQRKEITVLVHNKPTTVLLDTGAGTSLIATHRAQALNLPTYKTKPITIKGAISEHSVRCTEATILKFRYRNQQFEIPAYVTTAINPSIIIGNPVLERDDRLGQTLVRTQVSQVIPESTPEWPIGLILTNEDRQVRKTSKKQSRTLSGYIVRIQTLCCLNAPDHVSIQTAECRNAPNHLSIQTIECLNAQDHLSIQTAECRNAPVSRPPLSIQTVECLDAPDHSTFSRLPQYLQEKFRQTVRNDLPRSILNKKETCHEIDLKPDARMPRIQPWTPKEEREIVKIVDELLEKGFIKPSKSPFGSPVVLVRKKDGSFRLCVDYRERRDD</sequence>
<name>A0A7H9HQY1_9SACH</name>
<evidence type="ECO:0000313" key="4">
    <source>
        <dbReference type="EMBL" id="QLQ79681.1"/>
    </source>
</evidence>
<feature type="compositionally biased region" description="Polar residues" evidence="2">
    <location>
        <begin position="15"/>
        <end position="27"/>
    </location>
</feature>
<dbReference type="InterPro" id="IPR032567">
    <property type="entry name" value="RTL1-rel"/>
</dbReference>
<dbReference type="EMBL" id="CP059269">
    <property type="protein sequence ID" value="QLQ79681.1"/>
    <property type="molecule type" value="Genomic_DNA"/>
</dbReference>
<dbReference type="PANTHER" id="PTHR15503">
    <property type="entry name" value="LDOC1 RELATED"/>
    <property type="match status" value="1"/>
</dbReference>
<dbReference type="PROSITE" id="PS50175">
    <property type="entry name" value="ASP_PROT_RETROV"/>
    <property type="match status" value="1"/>
</dbReference>
<feature type="domain" description="Peptidase A2" evidence="3">
    <location>
        <begin position="102"/>
        <end position="181"/>
    </location>
</feature>
<reference evidence="4 5" key="1">
    <citation type="submission" date="2020-06" db="EMBL/GenBank/DDBJ databases">
        <title>The yeast mating-type switching endonuclease HO is a domesticated member of an unorthodox homing genetic element family.</title>
        <authorList>
            <person name="Coughlan A.Y."/>
            <person name="Lombardi L."/>
            <person name="Braun-Galleani S."/>
            <person name="Martos A.R."/>
            <person name="Galeote V."/>
            <person name="Bigey F."/>
            <person name="Dequin S."/>
            <person name="Byrne K.P."/>
            <person name="Wolfe K.H."/>
        </authorList>
    </citation>
    <scope>NUCLEOTIDE SEQUENCE [LARGE SCALE GENOMIC DNA]</scope>
    <source>
        <strain evidence="4 5">CBS2947</strain>
    </source>
</reference>
<dbReference type="GO" id="GO:0006508">
    <property type="term" value="P:proteolysis"/>
    <property type="evidence" value="ECO:0007669"/>
    <property type="project" value="InterPro"/>
</dbReference>
<dbReference type="Pfam" id="PF12384">
    <property type="entry name" value="Peptidase_A2B"/>
    <property type="match status" value="1"/>
</dbReference>
<feature type="compositionally biased region" description="Basic and acidic residues" evidence="2">
    <location>
        <begin position="1"/>
        <end position="13"/>
    </location>
</feature>
<dbReference type="InterPro" id="IPR021109">
    <property type="entry name" value="Peptidase_aspartic_dom_sf"/>
</dbReference>
<dbReference type="SUPFAM" id="SSF56672">
    <property type="entry name" value="DNA/RNA polymerases"/>
    <property type="match status" value="1"/>
</dbReference>
<dbReference type="InterPro" id="IPR001995">
    <property type="entry name" value="Peptidase_A2_cat"/>
</dbReference>
<keyword evidence="5" id="KW-1185">Reference proteome</keyword>
<protein>
    <recommendedName>
        <fullName evidence="3">Peptidase A2 domain-containing protein</fullName>
    </recommendedName>
</protein>
<dbReference type="InterPro" id="IPR043502">
    <property type="entry name" value="DNA/RNA_pol_sf"/>
</dbReference>
<accession>A0A7H9HQY1</accession>
<dbReference type="GO" id="GO:0004190">
    <property type="term" value="F:aspartic-type endopeptidase activity"/>
    <property type="evidence" value="ECO:0007669"/>
    <property type="project" value="InterPro"/>
</dbReference>
<keyword evidence="1" id="KW-0378">Hydrolase</keyword>
<dbReference type="InterPro" id="IPR024650">
    <property type="entry name" value="Peptidase_A2B"/>
</dbReference>
<dbReference type="CDD" id="cd00303">
    <property type="entry name" value="retropepsin_like"/>
    <property type="match status" value="1"/>
</dbReference>
<dbReference type="PANTHER" id="PTHR15503:SF22">
    <property type="entry name" value="TRANSPOSON TY3-I GAG POLYPROTEIN"/>
    <property type="match status" value="1"/>
</dbReference>
<organism evidence="4 5">
    <name type="scientific">Torulaspora globosa</name>
    <dbReference type="NCBI Taxonomy" id="48254"/>
    <lineage>
        <taxon>Eukaryota</taxon>
        <taxon>Fungi</taxon>
        <taxon>Dikarya</taxon>
        <taxon>Ascomycota</taxon>
        <taxon>Saccharomycotina</taxon>
        <taxon>Saccharomycetes</taxon>
        <taxon>Saccharomycetales</taxon>
        <taxon>Saccharomycetaceae</taxon>
        <taxon>Torulaspora</taxon>
    </lineage>
</organism>
<proteinExistence type="predicted"/>
<evidence type="ECO:0000313" key="5">
    <source>
        <dbReference type="Proteomes" id="UP000510647"/>
    </source>
</evidence>
<evidence type="ECO:0000256" key="2">
    <source>
        <dbReference type="SAM" id="MobiDB-lite"/>
    </source>
</evidence>
<gene>
    <name evidence="4" type="ORF">HG537_0C03290</name>
</gene>
<evidence type="ECO:0000259" key="3">
    <source>
        <dbReference type="PROSITE" id="PS50175"/>
    </source>
</evidence>
<dbReference type="Gene3D" id="2.40.70.10">
    <property type="entry name" value="Acid Proteases"/>
    <property type="match status" value="1"/>
</dbReference>
<dbReference type="Proteomes" id="UP000510647">
    <property type="component" value="Chromosome 3"/>
</dbReference>